<sequence>MDLRVEEKAWNAIVALAEKGGWEDLDLKPKKGSANTRKAAPGKAKGKVVVRKPAEQEDVDEDSGADYGSDEPKPKGGKKRKLEEDDDSSTAPRRSSRRKR</sequence>
<evidence type="ECO:0000313" key="3">
    <source>
        <dbReference type="Proteomes" id="UP000717328"/>
    </source>
</evidence>
<comment type="caution">
    <text evidence="2">The sequence shown here is derived from an EMBL/GenBank/DDBJ whole genome shotgun (WGS) entry which is preliminary data.</text>
</comment>
<accession>A0A9P7FSM7</accession>
<keyword evidence="3" id="KW-1185">Reference proteome</keyword>
<organism evidence="2 3">
    <name type="scientific">Sphagnurus paluster</name>
    <dbReference type="NCBI Taxonomy" id="117069"/>
    <lineage>
        <taxon>Eukaryota</taxon>
        <taxon>Fungi</taxon>
        <taxon>Dikarya</taxon>
        <taxon>Basidiomycota</taxon>
        <taxon>Agaricomycotina</taxon>
        <taxon>Agaricomycetes</taxon>
        <taxon>Agaricomycetidae</taxon>
        <taxon>Agaricales</taxon>
        <taxon>Tricholomatineae</taxon>
        <taxon>Lyophyllaceae</taxon>
        <taxon>Sphagnurus</taxon>
    </lineage>
</organism>
<dbReference type="Proteomes" id="UP000717328">
    <property type="component" value="Unassembled WGS sequence"/>
</dbReference>
<evidence type="ECO:0000313" key="2">
    <source>
        <dbReference type="EMBL" id="KAG5635523.1"/>
    </source>
</evidence>
<reference evidence="2" key="1">
    <citation type="submission" date="2021-02" db="EMBL/GenBank/DDBJ databases">
        <authorList>
            <person name="Nieuwenhuis M."/>
            <person name="Van De Peppel L.J.J."/>
        </authorList>
    </citation>
    <scope>NUCLEOTIDE SEQUENCE</scope>
    <source>
        <strain evidence="2">D49</strain>
    </source>
</reference>
<dbReference type="OrthoDB" id="41445at2759"/>
<evidence type="ECO:0000256" key="1">
    <source>
        <dbReference type="SAM" id="MobiDB-lite"/>
    </source>
</evidence>
<feature type="compositionally biased region" description="Basic and acidic residues" evidence="1">
    <location>
        <begin position="20"/>
        <end position="29"/>
    </location>
</feature>
<gene>
    <name evidence="2" type="ORF">H0H81_010966</name>
</gene>
<dbReference type="EMBL" id="JABCKI010006072">
    <property type="protein sequence ID" value="KAG5635523.1"/>
    <property type="molecule type" value="Genomic_DNA"/>
</dbReference>
<name>A0A9P7FSM7_9AGAR</name>
<proteinExistence type="predicted"/>
<reference evidence="2" key="2">
    <citation type="submission" date="2021-10" db="EMBL/GenBank/DDBJ databases">
        <title>Phylogenomics reveals ancestral predisposition of the termite-cultivated fungus Termitomyces towards a domesticated lifestyle.</title>
        <authorList>
            <person name="Auxier B."/>
            <person name="Grum-Grzhimaylo A."/>
            <person name="Cardenas M.E."/>
            <person name="Lodge J.D."/>
            <person name="Laessoe T."/>
            <person name="Pedersen O."/>
            <person name="Smith M.E."/>
            <person name="Kuyper T.W."/>
            <person name="Franco-Molano E.A."/>
            <person name="Baroni T.J."/>
            <person name="Aanen D.K."/>
        </authorList>
    </citation>
    <scope>NUCLEOTIDE SEQUENCE</scope>
    <source>
        <strain evidence="2">D49</strain>
    </source>
</reference>
<dbReference type="AlphaFoldDB" id="A0A9P7FSM7"/>
<feature type="region of interest" description="Disordered" evidence="1">
    <location>
        <begin position="20"/>
        <end position="100"/>
    </location>
</feature>
<protein>
    <submittedName>
        <fullName evidence="2">Uncharacterized protein</fullName>
    </submittedName>
</protein>